<dbReference type="Gene3D" id="1.25.40.10">
    <property type="entry name" value="Tetratricopeptide repeat domain"/>
    <property type="match status" value="6"/>
</dbReference>
<dbReference type="InterPro" id="IPR036396">
    <property type="entry name" value="Cyt_P450_sf"/>
</dbReference>
<evidence type="ECO:0000256" key="17">
    <source>
        <dbReference type="PIRSR" id="PIRSR602401-1"/>
    </source>
</evidence>
<dbReference type="GO" id="GO:0020037">
    <property type="term" value="F:heme binding"/>
    <property type="evidence" value="ECO:0007669"/>
    <property type="project" value="InterPro"/>
</dbReference>
<evidence type="ECO:0000256" key="12">
    <source>
        <dbReference type="ARBA" id="ARBA00023033"/>
    </source>
</evidence>
<comment type="subcellular location">
    <subcellularLocation>
        <location evidence="2">Membrane</location>
        <topology evidence="2">Single-pass membrane protein</topology>
    </subcellularLocation>
</comment>
<feature type="repeat" description="PPR" evidence="18">
    <location>
        <begin position="37"/>
        <end position="67"/>
    </location>
</feature>
<keyword evidence="13" id="KW-0472">Membrane</keyword>
<evidence type="ECO:0000256" key="14">
    <source>
        <dbReference type="ARBA" id="ARBA00051873"/>
    </source>
</evidence>
<reference evidence="19" key="2">
    <citation type="submission" date="2018-05" db="EMBL/GenBank/DDBJ databases">
        <title>OgluRS3 (Oryza glumaepatula Reference Sequence Version 3).</title>
        <authorList>
            <person name="Zhang J."/>
            <person name="Kudrna D."/>
            <person name="Lee S."/>
            <person name="Talag J."/>
            <person name="Welchert J."/>
            <person name="Wing R.A."/>
        </authorList>
    </citation>
    <scope>NUCLEOTIDE SEQUENCE [LARGE SCALE GENOMIC DNA]</scope>
</reference>
<feature type="repeat" description="PPR" evidence="18">
    <location>
        <begin position="194"/>
        <end position="228"/>
    </location>
</feature>
<evidence type="ECO:0000256" key="13">
    <source>
        <dbReference type="ARBA" id="ARBA00023136"/>
    </source>
</evidence>
<keyword evidence="12" id="KW-0503">Monooxygenase</keyword>
<evidence type="ECO:0000256" key="15">
    <source>
        <dbReference type="ARBA" id="ARBA00066339"/>
    </source>
</evidence>
<dbReference type="EnsemblPlants" id="OGLUM08G02060.1">
    <property type="protein sequence ID" value="OGLUM08G02060.1"/>
    <property type="gene ID" value="OGLUM08G02060"/>
</dbReference>
<sequence length="1169" mass="130918">MAALRLPRAPTTAALAAGVPHRFPAPEGEPPPPRGPNRAHLNALLTSYGRRGRLRDAQLLFDQMPSRDVISWTALLTAYADGGDFASARLVFDDMPRRNAPSWNALLSVYLRAARPRAAHALFYKMPAKNAVSYGAIISGLAKAEMLRLAELVYEEMPWQWRDPVGSNALMAGYLRVGELAMALRVFEGMTVRDVISWSAMVDGLCKHGSVSEARRVFDAMPERNVVSWTSMIRGYVKRGMCRDGLLLFLNMRREGVQVNTTTLSVALDACAAASLAREGIQIHNLIISMGFELDIFLGDSIIIMYSRFGWMVDAKRAFDCMQQKDIVSWNSLITGYVQHDMVEEAHVLFKLMHQKDAVSWTSMVVGFANRGWMRESVELFEQMPVKDEVAWTAIISSFITNGDYLSAVRWFCRMSQEGCKPNTIAFSCLLSALASLAMLNQGRQAHAYSINMGWVFDSAVHTSLVSMYAKCGRLAEAHHVFSSISNPSLIAINSMITAFVQHGFVEDALKLFTKMQNAGYKPNHVTFLGILTGCARAGFVQQGYNYFESMRPVYGVEPNPEHYTCMVDLLGRAGLLAEALEMINSMPQNDHSDAWAALLSASSLHSNLAFAKIAAQKLLEKDPYDATAYTVLSRMFSSAGMEDEEMLKVVQLSNLASKRPVSWKKLNCMRRRLPPGPPRWPIFGNLLQLSPLPHKDFARFCTKYGPLVYLRLGTIDAITTDDPEVIREILIRQDEVFASRPRTLAAVHLAYGCGDVALAPLGPNWKRMRRVCMEHLLTTKRLESFAAHRALEAEHLCQFVWAKAQSGKPVNLREVLGAFSMNNVTRMLLGKQYFGLQSAGPGEAMEFMHITHELFWLLGLIYLGDYLPAWRWLDPYGCEKKMREVEKKVDDFHQKIIDEHRKAREAKKSASLDDDNKEDMDFVDVLLSLPGENGKEHMDDVEIKALMQDMIAAATDTSSVTNEWVMAEVIKNPRVLRKIQEELDGVVGRGRMVAESDLGQLTYLRCVVRESFRMHPAGPFLIPHESLKPTTIMGYDIPAQTRIFINTHALGRNTRIWDDVDEFRPERHLPAAAAGGRVEISHLPDFKILPFSAGKRKCPGAPLGVILVLMALARLFHCFDWSPPDGLRPDDIDTQEVYGMTMPKAKPLVAVATPRLPPQMYGRHGKQV</sequence>
<dbReference type="NCBIfam" id="TIGR00756">
    <property type="entry name" value="PPR"/>
    <property type="match status" value="6"/>
</dbReference>
<dbReference type="FunFam" id="1.25.40.10:FF:000090">
    <property type="entry name" value="Pentatricopeptide repeat-containing protein, chloroplastic"/>
    <property type="match status" value="1"/>
</dbReference>
<feature type="binding site" description="axial binding residue" evidence="17">
    <location>
        <position position="1099"/>
    </location>
    <ligand>
        <name>heme</name>
        <dbReference type="ChEBI" id="CHEBI:30413"/>
    </ligand>
    <ligandPart>
        <name>Fe</name>
        <dbReference type="ChEBI" id="CHEBI:18248"/>
    </ligandPart>
</feature>
<dbReference type="GO" id="GO:0010584">
    <property type="term" value="P:pollen exine formation"/>
    <property type="evidence" value="ECO:0007669"/>
    <property type="project" value="UniProtKB-ARBA"/>
</dbReference>
<evidence type="ECO:0000256" key="5">
    <source>
        <dbReference type="ARBA" id="ARBA00022692"/>
    </source>
</evidence>
<dbReference type="PANTHER" id="PTHR47926:SF347">
    <property type="entry name" value="PENTATRICOPEPTIDE REPEAT-CONTAINING PROTEIN"/>
    <property type="match status" value="1"/>
</dbReference>
<proteinExistence type="inferred from homology"/>
<dbReference type="GO" id="GO:0016705">
    <property type="term" value="F:oxidoreductase activity, acting on paired donors, with incorporation or reduction of molecular oxygen"/>
    <property type="evidence" value="ECO:0007669"/>
    <property type="project" value="InterPro"/>
</dbReference>
<evidence type="ECO:0000256" key="7">
    <source>
        <dbReference type="ARBA" id="ARBA00022737"/>
    </source>
</evidence>
<evidence type="ECO:0000256" key="1">
    <source>
        <dbReference type="ARBA" id="ARBA00001971"/>
    </source>
</evidence>
<dbReference type="GO" id="GO:0006629">
    <property type="term" value="P:lipid metabolic process"/>
    <property type="evidence" value="ECO:0007669"/>
    <property type="project" value="UniProtKB-ARBA"/>
</dbReference>
<evidence type="ECO:0000256" key="2">
    <source>
        <dbReference type="ARBA" id="ARBA00004167"/>
    </source>
</evidence>
<keyword evidence="20" id="KW-1185">Reference proteome</keyword>
<dbReference type="InterPro" id="IPR002401">
    <property type="entry name" value="Cyt_P450_E_grp-I"/>
</dbReference>
<dbReference type="EC" id="1.14.14.130" evidence="15"/>
<dbReference type="SUPFAM" id="SSF48264">
    <property type="entry name" value="Cytochrome P450"/>
    <property type="match status" value="1"/>
</dbReference>
<dbReference type="Pfam" id="PF12854">
    <property type="entry name" value="PPR_1"/>
    <property type="match status" value="1"/>
</dbReference>
<keyword evidence="5" id="KW-0812">Transmembrane</keyword>
<evidence type="ECO:0000313" key="20">
    <source>
        <dbReference type="Proteomes" id="UP000026961"/>
    </source>
</evidence>
<dbReference type="PRINTS" id="PR00385">
    <property type="entry name" value="P450"/>
</dbReference>
<comment type="cofactor">
    <cofactor evidence="1 17">
        <name>heme</name>
        <dbReference type="ChEBI" id="CHEBI:30413"/>
    </cofactor>
</comment>
<keyword evidence="11 17" id="KW-0408">Iron</keyword>
<keyword evidence="8" id="KW-0809">Transit peptide</keyword>
<dbReference type="PRINTS" id="PR00463">
    <property type="entry name" value="EP450I"/>
</dbReference>
<feature type="repeat" description="PPR" evidence="18">
    <location>
        <begin position="130"/>
        <end position="164"/>
    </location>
</feature>
<dbReference type="AlphaFoldDB" id="A0A0E0AQH2"/>
<dbReference type="FunFam" id="1.25.40.10:FF:001212">
    <property type="entry name" value="Pentatricopeptide repeat-containing protein mitochondrial"/>
    <property type="match status" value="1"/>
</dbReference>
<keyword evidence="9" id="KW-1133">Transmembrane helix</keyword>
<dbReference type="GO" id="GO:0003723">
    <property type="term" value="F:RNA binding"/>
    <property type="evidence" value="ECO:0007669"/>
    <property type="project" value="InterPro"/>
</dbReference>
<organism evidence="19">
    <name type="scientific">Oryza glumipatula</name>
    <dbReference type="NCBI Taxonomy" id="40148"/>
    <lineage>
        <taxon>Eukaryota</taxon>
        <taxon>Viridiplantae</taxon>
        <taxon>Streptophyta</taxon>
        <taxon>Embryophyta</taxon>
        <taxon>Tracheophyta</taxon>
        <taxon>Spermatophyta</taxon>
        <taxon>Magnoliopsida</taxon>
        <taxon>Liliopsida</taxon>
        <taxon>Poales</taxon>
        <taxon>Poaceae</taxon>
        <taxon>BOP clade</taxon>
        <taxon>Oryzoideae</taxon>
        <taxon>Oryzeae</taxon>
        <taxon>Oryzinae</taxon>
        <taxon>Oryza</taxon>
    </lineage>
</organism>
<dbReference type="STRING" id="40148.A0A0E0AQH2"/>
<dbReference type="eggNOG" id="KOG0156">
    <property type="taxonomic scope" value="Eukaryota"/>
</dbReference>
<dbReference type="HOGENOM" id="CLU_008318_0_0_1"/>
<feature type="repeat" description="PPR" evidence="18">
    <location>
        <begin position="326"/>
        <end position="360"/>
    </location>
</feature>
<protein>
    <recommendedName>
        <fullName evidence="16">Cytochrome P450 703A2</fullName>
        <ecNumber evidence="15">1.14.14.130</ecNumber>
    </recommendedName>
</protein>
<dbReference type="Pfam" id="PF01535">
    <property type="entry name" value="PPR"/>
    <property type="match status" value="9"/>
</dbReference>
<evidence type="ECO:0000256" key="9">
    <source>
        <dbReference type="ARBA" id="ARBA00022989"/>
    </source>
</evidence>
<comment type="catalytic activity">
    <reaction evidence="14">
        <text>dodecanoate + reduced [NADPH--hemoprotein reductase] + O2 = 7-hydroxydodecanoate + oxidized [NADPH--hemoprotein reductase] + H2O + H(+)</text>
        <dbReference type="Rhea" id="RHEA:45084"/>
        <dbReference type="Rhea" id="RHEA-COMP:11964"/>
        <dbReference type="Rhea" id="RHEA-COMP:11965"/>
        <dbReference type="ChEBI" id="CHEBI:15377"/>
        <dbReference type="ChEBI" id="CHEBI:15378"/>
        <dbReference type="ChEBI" id="CHEBI:15379"/>
        <dbReference type="ChEBI" id="CHEBI:18262"/>
        <dbReference type="ChEBI" id="CHEBI:57618"/>
        <dbReference type="ChEBI" id="CHEBI:58210"/>
        <dbReference type="ChEBI" id="CHEBI:84921"/>
        <dbReference type="EC" id="1.14.14.130"/>
    </reaction>
</comment>
<dbReference type="PROSITE" id="PS51375">
    <property type="entry name" value="PPR"/>
    <property type="match status" value="8"/>
</dbReference>
<dbReference type="Pfam" id="PF13041">
    <property type="entry name" value="PPR_2"/>
    <property type="match status" value="3"/>
</dbReference>
<evidence type="ECO:0000256" key="16">
    <source>
        <dbReference type="ARBA" id="ARBA00070052"/>
    </source>
</evidence>
<dbReference type="InterPro" id="IPR011990">
    <property type="entry name" value="TPR-like_helical_dom_sf"/>
</dbReference>
<dbReference type="InterPro" id="IPR002885">
    <property type="entry name" value="PPR_rpt"/>
</dbReference>
<dbReference type="Gene3D" id="1.10.630.10">
    <property type="entry name" value="Cytochrome P450"/>
    <property type="match status" value="1"/>
</dbReference>
<dbReference type="Proteomes" id="UP000026961">
    <property type="component" value="Chromosome 8"/>
</dbReference>
<dbReference type="GO" id="GO:0016020">
    <property type="term" value="C:membrane"/>
    <property type="evidence" value="ECO:0007669"/>
    <property type="project" value="UniProtKB-SubCell"/>
</dbReference>
<evidence type="ECO:0000256" key="10">
    <source>
        <dbReference type="ARBA" id="ARBA00023002"/>
    </source>
</evidence>
<dbReference type="eggNOG" id="KOG4197">
    <property type="taxonomic scope" value="Eukaryota"/>
</dbReference>
<dbReference type="GO" id="GO:0004497">
    <property type="term" value="F:monooxygenase activity"/>
    <property type="evidence" value="ECO:0007669"/>
    <property type="project" value="UniProtKB-KW"/>
</dbReference>
<dbReference type="InterPro" id="IPR017972">
    <property type="entry name" value="Cyt_P450_CS"/>
</dbReference>
<feature type="repeat" description="PPR" evidence="18">
    <location>
        <begin position="68"/>
        <end position="102"/>
    </location>
</feature>
<dbReference type="FunFam" id="1.25.40.10:FF:000606">
    <property type="entry name" value="Putative pentatricopeptide repeat-containing protein"/>
    <property type="match status" value="1"/>
</dbReference>
<dbReference type="GO" id="GO:0005506">
    <property type="term" value="F:iron ion binding"/>
    <property type="evidence" value="ECO:0007669"/>
    <property type="project" value="InterPro"/>
</dbReference>
<name>A0A0E0AQH2_9ORYZ</name>
<evidence type="ECO:0000313" key="19">
    <source>
        <dbReference type="EnsemblPlants" id="OGLUM08G02060.1"/>
    </source>
</evidence>
<dbReference type="PROSITE" id="PS00086">
    <property type="entry name" value="CYTOCHROME_P450"/>
    <property type="match status" value="1"/>
</dbReference>
<feature type="repeat" description="PPR" evidence="18">
    <location>
        <begin position="560"/>
        <end position="594"/>
    </location>
</feature>
<dbReference type="Gramene" id="OGLUM08G02060.1">
    <property type="protein sequence ID" value="OGLUM08G02060.1"/>
    <property type="gene ID" value="OGLUM08G02060"/>
</dbReference>
<dbReference type="CDD" id="cd20618">
    <property type="entry name" value="CYP71_clan"/>
    <property type="match status" value="1"/>
</dbReference>
<dbReference type="FunFam" id="1.10.630.10:FF:000071">
    <property type="entry name" value="Cytochrome P450 703A2"/>
    <property type="match status" value="1"/>
</dbReference>
<keyword evidence="7" id="KW-0677">Repeat</keyword>
<keyword evidence="6 17" id="KW-0479">Metal-binding</keyword>
<reference evidence="19" key="1">
    <citation type="submission" date="2015-04" db="UniProtKB">
        <authorList>
            <consortium name="EnsemblPlants"/>
        </authorList>
    </citation>
    <scope>IDENTIFICATION</scope>
</reference>
<dbReference type="GO" id="GO:0009451">
    <property type="term" value="P:RNA modification"/>
    <property type="evidence" value="ECO:0007669"/>
    <property type="project" value="InterPro"/>
</dbReference>
<feature type="repeat" description="PPR" evidence="18">
    <location>
        <begin position="388"/>
        <end position="422"/>
    </location>
</feature>
<accession>A0A0E0AQH2</accession>
<dbReference type="FunFam" id="1.25.40.10:FF:000959">
    <property type="entry name" value="Pentatricopeptide repeat-containing protein"/>
    <property type="match status" value="1"/>
</dbReference>
<feature type="repeat" description="PPR" evidence="18">
    <location>
        <begin position="489"/>
        <end position="523"/>
    </location>
</feature>
<evidence type="ECO:0000256" key="11">
    <source>
        <dbReference type="ARBA" id="ARBA00023004"/>
    </source>
</evidence>
<evidence type="ECO:0000256" key="6">
    <source>
        <dbReference type="ARBA" id="ARBA00022723"/>
    </source>
</evidence>
<evidence type="ECO:0000256" key="3">
    <source>
        <dbReference type="ARBA" id="ARBA00010617"/>
    </source>
</evidence>
<keyword evidence="10" id="KW-0560">Oxidoreductase</keyword>
<comment type="similarity">
    <text evidence="3">Belongs to the cytochrome P450 family.</text>
</comment>
<keyword evidence="4 17" id="KW-0349">Heme</keyword>
<evidence type="ECO:0000256" key="4">
    <source>
        <dbReference type="ARBA" id="ARBA00022617"/>
    </source>
</evidence>
<evidence type="ECO:0000256" key="8">
    <source>
        <dbReference type="ARBA" id="ARBA00022946"/>
    </source>
</evidence>
<dbReference type="InterPro" id="IPR001128">
    <property type="entry name" value="Cyt_P450"/>
</dbReference>
<dbReference type="InterPro" id="IPR046960">
    <property type="entry name" value="PPR_At4g14850-like_plant"/>
</dbReference>
<evidence type="ECO:0000256" key="18">
    <source>
        <dbReference type="PROSITE-ProRule" id="PRU00708"/>
    </source>
</evidence>
<dbReference type="Pfam" id="PF00067">
    <property type="entry name" value="p450"/>
    <property type="match status" value="1"/>
</dbReference>
<dbReference type="PANTHER" id="PTHR47926">
    <property type="entry name" value="PENTATRICOPEPTIDE REPEAT-CONTAINING PROTEIN"/>
    <property type="match status" value="1"/>
</dbReference>